<dbReference type="Proteomes" id="UP001162162">
    <property type="component" value="Unassembled WGS sequence"/>
</dbReference>
<proteinExistence type="predicted"/>
<evidence type="ECO:0000313" key="2">
    <source>
        <dbReference type="EMBL" id="KAJ8947136.1"/>
    </source>
</evidence>
<reference evidence="2" key="1">
    <citation type="journal article" date="2023" name="Insect Mol. Biol.">
        <title>Genome sequencing provides insights into the evolution of gene families encoding plant cell wall-degrading enzymes in longhorned beetles.</title>
        <authorList>
            <person name="Shin N.R."/>
            <person name="Okamura Y."/>
            <person name="Kirsch R."/>
            <person name="Pauchet Y."/>
        </authorList>
    </citation>
    <scope>NUCLEOTIDE SEQUENCE</scope>
    <source>
        <strain evidence="2">AMC_N1</strain>
    </source>
</reference>
<evidence type="ECO:0000313" key="3">
    <source>
        <dbReference type="Proteomes" id="UP001162162"/>
    </source>
</evidence>
<sequence length="96" mass="11476">MLLNPIPLTRDDLLFVATHMDERWQDIARALNFSEGQIQQFIIDHKHYRLKEVIYQFLLDWTQNEPTEATVGTLSNVLWENNQKDVVKRWSEHQPT</sequence>
<dbReference type="CDD" id="cd01670">
    <property type="entry name" value="Death"/>
    <property type="match status" value="1"/>
</dbReference>
<evidence type="ECO:0000259" key="1">
    <source>
        <dbReference type="PROSITE" id="PS50017"/>
    </source>
</evidence>
<organism evidence="2 3">
    <name type="scientific">Aromia moschata</name>
    <dbReference type="NCBI Taxonomy" id="1265417"/>
    <lineage>
        <taxon>Eukaryota</taxon>
        <taxon>Metazoa</taxon>
        <taxon>Ecdysozoa</taxon>
        <taxon>Arthropoda</taxon>
        <taxon>Hexapoda</taxon>
        <taxon>Insecta</taxon>
        <taxon>Pterygota</taxon>
        <taxon>Neoptera</taxon>
        <taxon>Endopterygota</taxon>
        <taxon>Coleoptera</taxon>
        <taxon>Polyphaga</taxon>
        <taxon>Cucujiformia</taxon>
        <taxon>Chrysomeloidea</taxon>
        <taxon>Cerambycidae</taxon>
        <taxon>Cerambycinae</taxon>
        <taxon>Callichromatini</taxon>
        <taxon>Aromia</taxon>
    </lineage>
</organism>
<dbReference type="AlphaFoldDB" id="A0AAV8Y9B9"/>
<dbReference type="SUPFAM" id="SSF47986">
    <property type="entry name" value="DEATH domain"/>
    <property type="match status" value="1"/>
</dbReference>
<dbReference type="Gene3D" id="1.10.533.10">
    <property type="entry name" value="Death Domain, Fas"/>
    <property type="match status" value="1"/>
</dbReference>
<dbReference type="EMBL" id="JAPWTK010000169">
    <property type="protein sequence ID" value="KAJ8947136.1"/>
    <property type="molecule type" value="Genomic_DNA"/>
</dbReference>
<comment type="caution">
    <text evidence="2">The sequence shown here is derived from an EMBL/GenBank/DDBJ whole genome shotgun (WGS) entry which is preliminary data.</text>
</comment>
<dbReference type="InterPro" id="IPR000488">
    <property type="entry name" value="Death_dom"/>
</dbReference>
<dbReference type="GO" id="GO:0007165">
    <property type="term" value="P:signal transduction"/>
    <property type="evidence" value="ECO:0007669"/>
    <property type="project" value="InterPro"/>
</dbReference>
<dbReference type="Pfam" id="PF00531">
    <property type="entry name" value="Death"/>
    <property type="match status" value="1"/>
</dbReference>
<accession>A0AAV8Y9B9</accession>
<dbReference type="PROSITE" id="PS50017">
    <property type="entry name" value="DEATH_DOMAIN"/>
    <property type="match status" value="1"/>
</dbReference>
<protein>
    <recommendedName>
        <fullName evidence="1">Death domain-containing protein</fullName>
    </recommendedName>
</protein>
<keyword evidence="3" id="KW-1185">Reference proteome</keyword>
<gene>
    <name evidence="2" type="ORF">NQ318_002497</name>
</gene>
<feature type="domain" description="Death" evidence="1">
    <location>
        <begin position="9"/>
        <end position="94"/>
    </location>
</feature>
<dbReference type="InterPro" id="IPR011029">
    <property type="entry name" value="DEATH-like_dom_sf"/>
</dbReference>
<name>A0AAV8Y9B9_9CUCU</name>